<evidence type="ECO:0000313" key="4">
    <source>
        <dbReference type="Proteomes" id="UP000317648"/>
    </source>
</evidence>
<dbReference type="SMART" id="SM00564">
    <property type="entry name" value="PQQ"/>
    <property type="match status" value="4"/>
</dbReference>
<dbReference type="AlphaFoldDB" id="A0A518E057"/>
<accession>A0A518E057</accession>
<keyword evidence="1" id="KW-0732">Signal</keyword>
<dbReference type="InterPro" id="IPR018391">
    <property type="entry name" value="PQQ_b-propeller_rpt"/>
</dbReference>
<dbReference type="Proteomes" id="UP000317648">
    <property type="component" value="Chromosome"/>
</dbReference>
<organism evidence="3 4">
    <name type="scientific">Lignipirellula cremea</name>
    <dbReference type="NCBI Taxonomy" id="2528010"/>
    <lineage>
        <taxon>Bacteria</taxon>
        <taxon>Pseudomonadati</taxon>
        <taxon>Planctomycetota</taxon>
        <taxon>Planctomycetia</taxon>
        <taxon>Pirellulales</taxon>
        <taxon>Pirellulaceae</taxon>
        <taxon>Lignipirellula</taxon>
    </lineage>
</organism>
<dbReference type="InterPro" id="IPR002372">
    <property type="entry name" value="PQQ_rpt_dom"/>
</dbReference>
<dbReference type="PANTHER" id="PTHR34512">
    <property type="entry name" value="CELL SURFACE PROTEIN"/>
    <property type="match status" value="1"/>
</dbReference>
<evidence type="ECO:0000259" key="2">
    <source>
        <dbReference type="Pfam" id="PF13360"/>
    </source>
</evidence>
<feature type="domain" description="Pyrrolo-quinoline quinone repeat" evidence="2">
    <location>
        <begin position="116"/>
        <end position="303"/>
    </location>
</feature>
<protein>
    <submittedName>
        <fullName evidence="3">Outer membrane biogenesis protein BamB</fullName>
    </submittedName>
</protein>
<dbReference type="OrthoDB" id="244732at2"/>
<dbReference type="InterPro" id="IPR011047">
    <property type="entry name" value="Quinoprotein_ADH-like_sf"/>
</dbReference>
<feature type="chain" id="PRO_5021930754" evidence="1">
    <location>
        <begin position="21"/>
        <end position="407"/>
    </location>
</feature>
<sequence precursor="true">MSVSRVFFLSLLCLPLPALAQEWPQFRGPGGQGLSQVQAAPLTWSEDSANIAWKVPIAGLGWSSPVVADGRIWLTTASEDGASLRLISLDLETGRELQNVEVLHLETVGRIHNKNSHASPTPVLEDDRVYVHFGNYGTACLTTAGEPVWRTKIDYPHVHGPGGSPVVYQDVLIIICDGSSEPFVTGLDKRTGEELWRTARPENDGKKFAFSTPLLIEVDGVPQAVCPGAGGVSSYNPLTGEELWRVDYPGGYSVTPRPAYGSGLVFVSSGFNRPVLYAIRPTGRGNVSETHVAWTTDRGAPHSPSPLVVDDALYLVSDRGVAVCLDAKTGEQVWQERVGGNYSASPLLAAGRIYALSEEGVTTVFAAGKEYKELAVNTLPGRTLATPAPIEGALLLRTDTHLYRINQ</sequence>
<dbReference type="InterPro" id="IPR015943">
    <property type="entry name" value="WD40/YVTN_repeat-like_dom_sf"/>
</dbReference>
<dbReference type="Pfam" id="PF13360">
    <property type="entry name" value="PQQ_2"/>
    <property type="match status" value="1"/>
</dbReference>
<dbReference type="RefSeq" id="WP_145056242.1">
    <property type="nucleotide sequence ID" value="NZ_CP036433.1"/>
</dbReference>
<name>A0A518E057_9BACT</name>
<dbReference type="Gene3D" id="2.130.10.10">
    <property type="entry name" value="YVTN repeat-like/Quinoprotein amine dehydrogenase"/>
    <property type="match status" value="1"/>
</dbReference>
<dbReference type="SUPFAM" id="SSF50998">
    <property type="entry name" value="Quinoprotein alcohol dehydrogenase-like"/>
    <property type="match status" value="1"/>
</dbReference>
<reference evidence="3 4" key="1">
    <citation type="submission" date="2019-02" db="EMBL/GenBank/DDBJ databases">
        <title>Deep-cultivation of Planctomycetes and their phenomic and genomic characterization uncovers novel biology.</title>
        <authorList>
            <person name="Wiegand S."/>
            <person name="Jogler M."/>
            <person name="Boedeker C."/>
            <person name="Pinto D."/>
            <person name="Vollmers J."/>
            <person name="Rivas-Marin E."/>
            <person name="Kohn T."/>
            <person name="Peeters S.H."/>
            <person name="Heuer A."/>
            <person name="Rast P."/>
            <person name="Oberbeckmann S."/>
            <person name="Bunk B."/>
            <person name="Jeske O."/>
            <person name="Meyerdierks A."/>
            <person name="Storesund J.E."/>
            <person name="Kallscheuer N."/>
            <person name="Luecker S."/>
            <person name="Lage O.M."/>
            <person name="Pohl T."/>
            <person name="Merkel B.J."/>
            <person name="Hornburger P."/>
            <person name="Mueller R.-W."/>
            <person name="Bruemmer F."/>
            <person name="Labrenz M."/>
            <person name="Spormann A.M."/>
            <person name="Op den Camp H."/>
            <person name="Overmann J."/>
            <person name="Amann R."/>
            <person name="Jetten M.S.M."/>
            <person name="Mascher T."/>
            <person name="Medema M.H."/>
            <person name="Devos D.P."/>
            <person name="Kaster A.-K."/>
            <person name="Ovreas L."/>
            <person name="Rohde M."/>
            <person name="Galperin M.Y."/>
            <person name="Jogler C."/>
        </authorList>
    </citation>
    <scope>NUCLEOTIDE SEQUENCE [LARGE SCALE GENOMIC DNA]</scope>
    <source>
        <strain evidence="3 4">Pla85_3_4</strain>
    </source>
</reference>
<evidence type="ECO:0000313" key="3">
    <source>
        <dbReference type="EMBL" id="QDU97472.1"/>
    </source>
</evidence>
<proteinExistence type="predicted"/>
<keyword evidence="4" id="KW-1185">Reference proteome</keyword>
<feature type="signal peptide" evidence="1">
    <location>
        <begin position="1"/>
        <end position="20"/>
    </location>
</feature>
<dbReference type="Gene3D" id="2.40.10.480">
    <property type="match status" value="1"/>
</dbReference>
<dbReference type="PANTHER" id="PTHR34512:SF30">
    <property type="entry name" value="OUTER MEMBRANE PROTEIN ASSEMBLY FACTOR BAMB"/>
    <property type="match status" value="1"/>
</dbReference>
<gene>
    <name evidence="3" type="ORF">Pla8534_53200</name>
</gene>
<dbReference type="KEGG" id="lcre:Pla8534_53200"/>
<evidence type="ECO:0000256" key="1">
    <source>
        <dbReference type="SAM" id="SignalP"/>
    </source>
</evidence>
<dbReference type="EMBL" id="CP036433">
    <property type="protein sequence ID" value="QDU97472.1"/>
    <property type="molecule type" value="Genomic_DNA"/>
</dbReference>